<evidence type="ECO:0000256" key="2">
    <source>
        <dbReference type="ARBA" id="ARBA00022630"/>
    </source>
</evidence>
<evidence type="ECO:0000259" key="12">
    <source>
        <dbReference type="Pfam" id="PF07992"/>
    </source>
</evidence>
<dbReference type="InterPro" id="IPR023753">
    <property type="entry name" value="FAD/NAD-binding_dom"/>
</dbReference>
<dbReference type="InterPro" id="IPR016156">
    <property type="entry name" value="FAD/NAD-linked_Rdtase_dimer_sf"/>
</dbReference>
<feature type="binding site" evidence="8">
    <location>
        <position position="51"/>
    </location>
    <ligand>
        <name>FAD</name>
        <dbReference type="ChEBI" id="CHEBI:57692"/>
    </ligand>
</feature>
<dbReference type="InterPro" id="IPR004099">
    <property type="entry name" value="Pyr_nucl-diS_OxRdtase_dimer"/>
</dbReference>
<evidence type="ECO:0000259" key="11">
    <source>
        <dbReference type="Pfam" id="PF02852"/>
    </source>
</evidence>
<evidence type="ECO:0000313" key="13">
    <source>
        <dbReference type="EMBL" id="MCM1982056.1"/>
    </source>
</evidence>
<reference evidence="13 14" key="1">
    <citation type="journal article" date="2015" name="Genome Announc.">
        <title>Draft Genome Sequence of Filamentous Marine Cyanobacterium Lyngbya confervoides Strain BDU141951.</title>
        <authorList>
            <person name="Chandrababunaidu M.M."/>
            <person name="Sen D."/>
            <person name="Tripathy S."/>
        </authorList>
    </citation>
    <scope>NUCLEOTIDE SEQUENCE [LARGE SCALE GENOMIC DNA]</scope>
    <source>
        <strain evidence="13 14">BDU141951</strain>
    </source>
</reference>
<keyword evidence="6 10" id="KW-0676">Redox-active center</keyword>
<dbReference type="PIRSF" id="PIRSF000350">
    <property type="entry name" value="Mercury_reductase_MerA"/>
    <property type="match status" value="1"/>
</dbReference>
<dbReference type="GO" id="GO:0004362">
    <property type="term" value="F:glutathione-disulfide reductase (NADPH) activity"/>
    <property type="evidence" value="ECO:0007669"/>
    <property type="project" value="UniProtKB-EC"/>
</dbReference>
<sequence>MTEDYDLLVIGAGSGGLAAAKRAASYGARVAIVEQDRVGGTCVVRGCIPKKLMVYAAQCAHWYTDAQGYGWDASLPRFRWSVLRDRIAQEVQRLSQIHCQRLQQAGVKLIQGKARFSSPHGVEVGEVSLRGDRILIATGSEAVVPDLPGIEHAITSRDLFKLPDQPQRLAIIGGGYIGVEFAGVFNALGTEVIQLVRGPSILREFDADLRHHLQAAIIHRGVHLRTHTSVEALHVQPAGIDIQLSKADPPITVDAAVLFATGRAPNTAGLQLEKAGLSTQAGAIAVNHWGQTQQPHIYAVGDVTDQVMLTPVAIAQGRAFADTVFGSSAHPVSYEAIPTAIFSQPEAASVGLSEAQAQQKLGEQNIQVYRSYFRPLFYSLAEFDEKTFLKLVVDRQSQRVLGVHMVGKDAAEIIQSVAIALTMGATKADFDRTMPLHPSTAEELVTMEGG</sequence>
<name>A0ABD4T021_9CYAN</name>
<gene>
    <name evidence="13" type="primary">gorA</name>
    <name evidence="13" type="ORF">QQ91_0004315</name>
</gene>
<dbReference type="PROSITE" id="PS00076">
    <property type="entry name" value="PYRIDINE_REDOX_1"/>
    <property type="match status" value="1"/>
</dbReference>
<comment type="caution">
    <text evidence="13">The sequence shown here is derived from an EMBL/GenBank/DDBJ whole genome shotgun (WGS) entry which is preliminary data.</text>
</comment>
<dbReference type="Gene3D" id="3.30.390.30">
    <property type="match status" value="1"/>
</dbReference>
<feature type="domain" description="FAD/NAD(P)-binding" evidence="12">
    <location>
        <begin position="5"/>
        <end position="317"/>
    </location>
</feature>
<dbReference type="InterPro" id="IPR036188">
    <property type="entry name" value="FAD/NAD-bd_sf"/>
</dbReference>
<evidence type="ECO:0000256" key="1">
    <source>
        <dbReference type="ARBA" id="ARBA00007532"/>
    </source>
</evidence>
<accession>A0ABD4T021</accession>
<evidence type="ECO:0000256" key="6">
    <source>
        <dbReference type="ARBA" id="ARBA00023284"/>
    </source>
</evidence>
<dbReference type="NCBIfam" id="NF004776">
    <property type="entry name" value="PRK06116.1"/>
    <property type="match status" value="1"/>
</dbReference>
<evidence type="ECO:0000256" key="5">
    <source>
        <dbReference type="ARBA" id="ARBA00023157"/>
    </source>
</evidence>
<dbReference type="Proteomes" id="UP000031561">
    <property type="component" value="Unassembled WGS sequence"/>
</dbReference>
<keyword evidence="8" id="KW-0547">Nucleotide-binding</keyword>
<comment type="similarity">
    <text evidence="1 10">Belongs to the class-I pyridine nucleotide-disulfide oxidoreductase family.</text>
</comment>
<dbReference type="EC" id="1.8.1.7" evidence="13"/>
<proteinExistence type="inferred from homology"/>
<dbReference type="PANTHER" id="PTHR42737">
    <property type="entry name" value="GLUTATHIONE REDUCTASE"/>
    <property type="match status" value="1"/>
</dbReference>
<evidence type="ECO:0000256" key="4">
    <source>
        <dbReference type="ARBA" id="ARBA00023002"/>
    </source>
</evidence>
<evidence type="ECO:0000256" key="3">
    <source>
        <dbReference type="ARBA" id="ARBA00022827"/>
    </source>
</evidence>
<evidence type="ECO:0000313" key="14">
    <source>
        <dbReference type="Proteomes" id="UP000031561"/>
    </source>
</evidence>
<protein>
    <submittedName>
        <fullName evidence="13">Glutathione-disulfide reductase</fullName>
        <ecNumber evidence="13">1.8.1.7</ecNumber>
    </submittedName>
</protein>
<dbReference type="Pfam" id="PF07992">
    <property type="entry name" value="Pyr_redox_2"/>
    <property type="match status" value="1"/>
</dbReference>
<dbReference type="PRINTS" id="PR00411">
    <property type="entry name" value="PNDRDTASEI"/>
</dbReference>
<keyword evidence="5" id="KW-1015">Disulfide bond</keyword>
<feature type="binding site" evidence="8">
    <location>
        <begin position="138"/>
        <end position="140"/>
    </location>
    <ligand>
        <name>FAD</name>
        <dbReference type="ChEBI" id="CHEBI:57692"/>
    </ligand>
</feature>
<evidence type="ECO:0000256" key="8">
    <source>
        <dbReference type="PIRSR" id="PIRSR000350-3"/>
    </source>
</evidence>
<keyword evidence="4 10" id="KW-0560">Oxidoreductase</keyword>
<dbReference type="SUPFAM" id="SSF55424">
    <property type="entry name" value="FAD/NAD-linked reductases, dimerisation (C-terminal) domain"/>
    <property type="match status" value="1"/>
</dbReference>
<feature type="binding site" evidence="8">
    <location>
        <begin position="173"/>
        <end position="180"/>
    </location>
    <ligand>
        <name>NAD(+)</name>
        <dbReference type="ChEBI" id="CHEBI:57540"/>
    </ligand>
</feature>
<keyword evidence="3 8" id="KW-0274">FAD</keyword>
<dbReference type="Gene3D" id="3.50.50.60">
    <property type="entry name" value="FAD/NAD(P)-binding domain"/>
    <property type="match status" value="2"/>
</dbReference>
<evidence type="ECO:0000256" key="7">
    <source>
        <dbReference type="PIRSR" id="PIRSR000350-2"/>
    </source>
</evidence>
<dbReference type="InterPro" id="IPR012999">
    <property type="entry name" value="Pyr_OxRdtase_I_AS"/>
</dbReference>
<dbReference type="InterPro" id="IPR046952">
    <property type="entry name" value="GSHR/TRXR-like"/>
</dbReference>
<feature type="binding site" evidence="8">
    <location>
        <position position="302"/>
    </location>
    <ligand>
        <name>FAD</name>
        <dbReference type="ChEBI" id="CHEBI:57692"/>
    </ligand>
</feature>
<keyword evidence="8" id="KW-0520">NAD</keyword>
<dbReference type="InterPro" id="IPR001100">
    <property type="entry name" value="Pyr_nuc-diS_OxRdtase"/>
</dbReference>
<dbReference type="RefSeq" id="WP_166280479.1">
    <property type="nucleotide sequence ID" value="NZ_JTHE03000028.1"/>
</dbReference>
<dbReference type="PANTHER" id="PTHR42737:SF2">
    <property type="entry name" value="GLUTATHIONE REDUCTASE"/>
    <property type="match status" value="1"/>
</dbReference>
<feature type="domain" description="Pyridine nucleotide-disulphide oxidoreductase dimerisation" evidence="11">
    <location>
        <begin position="337"/>
        <end position="447"/>
    </location>
</feature>
<evidence type="ECO:0000256" key="10">
    <source>
        <dbReference type="RuleBase" id="RU003691"/>
    </source>
</evidence>
<feature type="binding site" evidence="8">
    <location>
        <position position="262"/>
    </location>
    <ligand>
        <name>NAD(+)</name>
        <dbReference type="ChEBI" id="CHEBI:57540"/>
    </ligand>
</feature>
<dbReference type="SUPFAM" id="SSF51905">
    <property type="entry name" value="FAD/NAD(P)-binding domain"/>
    <property type="match status" value="1"/>
</dbReference>
<dbReference type="PRINTS" id="PR00368">
    <property type="entry name" value="FADPNR"/>
</dbReference>
<dbReference type="AlphaFoldDB" id="A0ABD4T021"/>
<organism evidence="13 14">
    <name type="scientific">Lyngbya confervoides BDU141951</name>
    <dbReference type="NCBI Taxonomy" id="1574623"/>
    <lineage>
        <taxon>Bacteria</taxon>
        <taxon>Bacillati</taxon>
        <taxon>Cyanobacteriota</taxon>
        <taxon>Cyanophyceae</taxon>
        <taxon>Oscillatoriophycideae</taxon>
        <taxon>Oscillatoriales</taxon>
        <taxon>Microcoleaceae</taxon>
        <taxon>Lyngbya</taxon>
    </lineage>
</organism>
<keyword evidence="14" id="KW-1185">Reference proteome</keyword>
<evidence type="ECO:0000256" key="9">
    <source>
        <dbReference type="PIRSR" id="PIRSR000350-4"/>
    </source>
</evidence>
<feature type="disulfide bond" description="Redox-active" evidence="9">
    <location>
        <begin position="42"/>
        <end position="47"/>
    </location>
</feature>
<comment type="cofactor">
    <cofactor evidence="8">
        <name>FAD</name>
        <dbReference type="ChEBI" id="CHEBI:57692"/>
    </cofactor>
    <text evidence="8">Binds 1 FAD per subunit.</text>
</comment>
<keyword evidence="2 10" id="KW-0285">Flavoprotein</keyword>
<feature type="active site" description="Proton acceptor" evidence="7">
    <location>
        <position position="437"/>
    </location>
</feature>
<dbReference type="EMBL" id="JTHE03000028">
    <property type="protein sequence ID" value="MCM1982056.1"/>
    <property type="molecule type" value="Genomic_DNA"/>
</dbReference>
<dbReference type="Pfam" id="PF02852">
    <property type="entry name" value="Pyr_redox_dim"/>
    <property type="match status" value="1"/>
</dbReference>